<accession>A0A1G7GPQ5</accession>
<dbReference type="STRING" id="282683.SAMN04488105_109128"/>
<dbReference type="EMBL" id="FNAV01000009">
    <property type="protein sequence ID" value="SDE90043.1"/>
    <property type="molecule type" value="Genomic_DNA"/>
</dbReference>
<dbReference type="GO" id="GO:0003677">
    <property type="term" value="F:DNA binding"/>
    <property type="evidence" value="ECO:0007669"/>
    <property type="project" value="UniProtKB-KW"/>
</dbReference>
<dbReference type="AlphaFoldDB" id="A0A1G7GPQ5"/>
<dbReference type="InterPro" id="IPR018640">
    <property type="entry name" value="DUF2063"/>
</dbReference>
<evidence type="ECO:0000313" key="2">
    <source>
        <dbReference type="EMBL" id="SDE90043.1"/>
    </source>
</evidence>
<reference evidence="3" key="1">
    <citation type="submission" date="2016-10" db="EMBL/GenBank/DDBJ databases">
        <authorList>
            <person name="Varghese N."/>
            <person name="Submissions S."/>
        </authorList>
    </citation>
    <scope>NUCLEOTIDE SEQUENCE [LARGE SCALE GENOMIC DNA]</scope>
    <source>
        <strain evidence="3">DSM 10146</strain>
    </source>
</reference>
<keyword evidence="3" id="KW-1185">Reference proteome</keyword>
<keyword evidence="2" id="KW-0238">DNA-binding</keyword>
<protein>
    <submittedName>
        <fullName evidence="2">Putative DNA-binding domain-containing protein</fullName>
    </submittedName>
</protein>
<dbReference type="Proteomes" id="UP000198994">
    <property type="component" value="Unassembled WGS sequence"/>
</dbReference>
<name>A0A1G7GPQ5_9RHOB</name>
<dbReference type="InterPro" id="IPR044922">
    <property type="entry name" value="DUF2063_N_sf"/>
</dbReference>
<evidence type="ECO:0000313" key="3">
    <source>
        <dbReference type="Proteomes" id="UP000198994"/>
    </source>
</evidence>
<evidence type="ECO:0000259" key="1">
    <source>
        <dbReference type="Pfam" id="PF09836"/>
    </source>
</evidence>
<dbReference type="OrthoDB" id="4146344at2"/>
<sequence length="245" mass="25792">MISQSAFRHALTDAGQPVPETLVDGAGRPAGRRFSVYRNNVAVSLSEALETGFPAVAALLGAANFARVAARFLRQHPPGSPLLMTWGGQFPAFLEGLDELDTMPWLPDVARSDLAMRRAYHAADAAPIEPAELLALDEEALERARVTLAPAVQLIASRWPLAEIRSYALGETPERPSSGAQDIVVTRPEFDPVVSALPERGHAFALALKAGMPLGAAVTQCGAGFDPAPTLALLLGQGAITGLIS</sequence>
<organism evidence="2 3">
    <name type="scientific">Salipiger thiooxidans</name>
    <dbReference type="NCBI Taxonomy" id="282683"/>
    <lineage>
        <taxon>Bacteria</taxon>
        <taxon>Pseudomonadati</taxon>
        <taxon>Pseudomonadota</taxon>
        <taxon>Alphaproteobacteria</taxon>
        <taxon>Rhodobacterales</taxon>
        <taxon>Roseobacteraceae</taxon>
        <taxon>Salipiger</taxon>
    </lineage>
</organism>
<dbReference type="Pfam" id="PF09836">
    <property type="entry name" value="DUF2063"/>
    <property type="match status" value="1"/>
</dbReference>
<dbReference type="RefSeq" id="WP_089960607.1">
    <property type="nucleotide sequence ID" value="NZ_FNAV01000009.1"/>
</dbReference>
<feature type="domain" description="Putative DNA-binding" evidence="1">
    <location>
        <begin position="4"/>
        <end position="94"/>
    </location>
</feature>
<proteinExistence type="predicted"/>
<dbReference type="Gene3D" id="1.10.150.690">
    <property type="entry name" value="DUF2063"/>
    <property type="match status" value="1"/>
</dbReference>
<gene>
    <name evidence="2" type="ORF">SAMN04488105_109128</name>
</gene>